<keyword evidence="11 16" id="KW-0067">ATP-binding</keyword>
<comment type="catalytic activity">
    <reaction evidence="1 16">
        <text>(R)-pantothenate + ATP = (R)-4'-phosphopantothenate + ADP + H(+)</text>
        <dbReference type="Rhea" id="RHEA:16373"/>
        <dbReference type="ChEBI" id="CHEBI:10986"/>
        <dbReference type="ChEBI" id="CHEBI:15378"/>
        <dbReference type="ChEBI" id="CHEBI:29032"/>
        <dbReference type="ChEBI" id="CHEBI:30616"/>
        <dbReference type="ChEBI" id="CHEBI:456216"/>
        <dbReference type="EC" id="2.7.1.33"/>
    </reaction>
</comment>
<protein>
    <recommendedName>
        <fullName evidence="15 16">Type III pantothenate kinase</fullName>
        <ecNumber evidence="6 16">2.7.1.33</ecNumber>
    </recommendedName>
    <alternativeName>
        <fullName evidence="16">PanK-III</fullName>
    </alternativeName>
    <alternativeName>
        <fullName evidence="16">Pantothenic acid kinase</fullName>
    </alternativeName>
</protein>
<evidence type="ECO:0000256" key="16">
    <source>
        <dbReference type="HAMAP-Rule" id="MF_01274"/>
    </source>
</evidence>
<evidence type="ECO:0000256" key="3">
    <source>
        <dbReference type="ARBA" id="ARBA00004496"/>
    </source>
</evidence>
<evidence type="ECO:0000256" key="8">
    <source>
        <dbReference type="ARBA" id="ARBA00022679"/>
    </source>
</evidence>
<dbReference type="GO" id="GO:0004594">
    <property type="term" value="F:pantothenate kinase activity"/>
    <property type="evidence" value="ECO:0007669"/>
    <property type="project" value="UniProtKB-UniRule"/>
</dbReference>
<feature type="binding site" evidence="16">
    <location>
        <begin position="6"/>
        <end position="13"/>
    </location>
    <ligand>
        <name>ATP</name>
        <dbReference type="ChEBI" id="CHEBI:30616"/>
    </ligand>
</feature>
<feature type="active site" description="Proton acceptor" evidence="16">
    <location>
        <position position="109"/>
    </location>
</feature>
<organism evidence="17 18">
    <name type="scientific">Treponema porcinum</name>
    <dbReference type="NCBI Taxonomy" id="261392"/>
    <lineage>
        <taxon>Bacteria</taxon>
        <taxon>Pseudomonadati</taxon>
        <taxon>Spirochaetota</taxon>
        <taxon>Spirochaetia</taxon>
        <taxon>Spirochaetales</taxon>
        <taxon>Treponemataceae</taxon>
        <taxon>Treponema</taxon>
    </lineage>
</organism>
<name>A0A1T4JNE6_TREPO</name>
<dbReference type="GeneID" id="78315937"/>
<evidence type="ECO:0000256" key="13">
    <source>
        <dbReference type="ARBA" id="ARBA00022993"/>
    </source>
</evidence>
<keyword evidence="10 16" id="KW-0418">Kinase</keyword>
<evidence type="ECO:0000256" key="10">
    <source>
        <dbReference type="ARBA" id="ARBA00022777"/>
    </source>
</evidence>
<dbReference type="EC" id="2.7.1.33" evidence="6 16"/>
<evidence type="ECO:0000256" key="4">
    <source>
        <dbReference type="ARBA" id="ARBA00005225"/>
    </source>
</evidence>
<dbReference type="HAMAP" id="MF_01274">
    <property type="entry name" value="Pantothen_kinase_3"/>
    <property type="match status" value="1"/>
</dbReference>
<dbReference type="UniPathway" id="UPA00241">
    <property type="reaction ID" value="UER00352"/>
</dbReference>
<evidence type="ECO:0000256" key="11">
    <source>
        <dbReference type="ARBA" id="ARBA00022840"/>
    </source>
</evidence>
<feature type="binding site" evidence="16">
    <location>
        <position position="100"/>
    </location>
    <ligand>
        <name>substrate</name>
    </ligand>
</feature>
<dbReference type="Pfam" id="PF03309">
    <property type="entry name" value="Pan_kinase"/>
    <property type="match status" value="1"/>
</dbReference>
<keyword evidence="9 16" id="KW-0547">Nucleotide-binding</keyword>
<feature type="binding site" evidence="16">
    <location>
        <position position="185"/>
    </location>
    <ligand>
        <name>substrate</name>
    </ligand>
</feature>
<evidence type="ECO:0000256" key="2">
    <source>
        <dbReference type="ARBA" id="ARBA00001958"/>
    </source>
</evidence>
<reference evidence="17 18" key="1">
    <citation type="submission" date="2017-02" db="EMBL/GenBank/DDBJ databases">
        <authorList>
            <person name="Peterson S.W."/>
        </authorList>
    </citation>
    <scope>NUCLEOTIDE SEQUENCE [LARGE SCALE GENOMIC DNA]</scope>
    <source>
        <strain evidence="17 18">ATCC BAA-908</strain>
    </source>
</reference>
<comment type="cofactor">
    <cofactor evidence="16">
        <name>NH4(+)</name>
        <dbReference type="ChEBI" id="CHEBI:28938"/>
    </cofactor>
    <cofactor evidence="16">
        <name>K(+)</name>
        <dbReference type="ChEBI" id="CHEBI:29103"/>
    </cofactor>
    <text evidence="16">A monovalent cation. Ammonium or potassium.</text>
</comment>
<keyword evidence="7 16" id="KW-0963">Cytoplasm</keyword>
<dbReference type="AlphaFoldDB" id="A0A1T4JNE6"/>
<dbReference type="InterPro" id="IPR004619">
    <property type="entry name" value="Type_III_PanK"/>
</dbReference>
<dbReference type="PANTHER" id="PTHR34265:SF1">
    <property type="entry name" value="TYPE III PANTOTHENATE KINASE"/>
    <property type="match status" value="1"/>
</dbReference>
<evidence type="ECO:0000313" key="18">
    <source>
        <dbReference type="Proteomes" id="UP000190423"/>
    </source>
</evidence>
<evidence type="ECO:0000256" key="12">
    <source>
        <dbReference type="ARBA" id="ARBA00022958"/>
    </source>
</evidence>
<comment type="subunit">
    <text evidence="5 16">Homodimer.</text>
</comment>
<evidence type="ECO:0000256" key="1">
    <source>
        <dbReference type="ARBA" id="ARBA00001206"/>
    </source>
</evidence>
<dbReference type="PANTHER" id="PTHR34265">
    <property type="entry name" value="TYPE III PANTOTHENATE KINASE"/>
    <property type="match status" value="1"/>
</dbReference>
<dbReference type="SUPFAM" id="SSF53067">
    <property type="entry name" value="Actin-like ATPase domain"/>
    <property type="match status" value="2"/>
</dbReference>
<keyword evidence="8 16" id="KW-0808">Transferase</keyword>
<gene>
    <name evidence="16" type="primary">coaX</name>
    <name evidence="17" type="ORF">SAMN02745149_00624</name>
</gene>
<dbReference type="GO" id="GO:0005737">
    <property type="term" value="C:cytoplasm"/>
    <property type="evidence" value="ECO:0007669"/>
    <property type="project" value="UniProtKB-SubCell"/>
</dbReference>
<dbReference type="Gene3D" id="3.30.420.40">
    <property type="match status" value="2"/>
</dbReference>
<comment type="cofactor">
    <cofactor evidence="2">
        <name>K(+)</name>
        <dbReference type="ChEBI" id="CHEBI:29103"/>
    </cofactor>
</comment>
<evidence type="ECO:0000313" key="17">
    <source>
        <dbReference type="EMBL" id="SJZ31679.1"/>
    </source>
</evidence>
<comment type="pathway">
    <text evidence="4 16">Cofactor biosynthesis; coenzyme A biosynthesis; CoA from (R)-pantothenate: step 1/5.</text>
</comment>
<dbReference type="CDD" id="cd24015">
    <property type="entry name" value="ASKHA_NBD_PanK-III"/>
    <property type="match status" value="1"/>
</dbReference>
<dbReference type="InterPro" id="IPR043129">
    <property type="entry name" value="ATPase_NBD"/>
</dbReference>
<dbReference type="Proteomes" id="UP000190423">
    <property type="component" value="Unassembled WGS sequence"/>
</dbReference>
<dbReference type="OrthoDB" id="9804707at2"/>
<dbReference type="GO" id="GO:0015937">
    <property type="term" value="P:coenzyme A biosynthetic process"/>
    <property type="evidence" value="ECO:0007669"/>
    <property type="project" value="UniProtKB-UniRule"/>
</dbReference>
<evidence type="ECO:0000256" key="14">
    <source>
        <dbReference type="ARBA" id="ARBA00038036"/>
    </source>
</evidence>
<proteinExistence type="inferred from homology"/>
<keyword evidence="16" id="KW-0479">Metal-binding</keyword>
<keyword evidence="13 16" id="KW-0173">Coenzyme A biosynthesis</keyword>
<evidence type="ECO:0000256" key="6">
    <source>
        <dbReference type="ARBA" id="ARBA00012102"/>
    </source>
</evidence>
<evidence type="ECO:0000256" key="7">
    <source>
        <dbReference type="ARBA" id="ARBA00022490"/>
    </source>
</evidence>
<dbReference type="EMBL" id="FUWG01000004">
    <property type="protein sequence ID" value="SJZ31679.1"/>
    <property type="molecule type" value="Genomic_DNA"/>
</dbReference>
<feature type="binding site" evidence="16">
    <location>
        <position position="130"/>
    </location>
    <ligand>
        <name>K(+)</name>
        <dbReference type="ChEBI" id="CHEBI:29103"/>
    </ligand>
</feature>
<feature type="binding site" evidence="16">
    <location>
        <position position="133"/>
    </location>
    <ligand>
        <name>ATP</name>
        <dbReference type="ChEBI" id="CHEBI:30616"/>
    </ligand>
</feature>
<keyword evidence="18" id="KW-1185">Reference proteome</keyword>
<comment type="subcellular location">
    <subcellularLocation>
        <location evidence="3 16">Cytoplasm</location>
    </subcellularLocation>
</comment>
<dbReference type="RefSeq" id="WP_078932544.1">
    <property type="nucleotide sequence ID" value="NZ_FUWG01000004.1"/>
</dbReference>
<sequence>MILTIDVGNTTIQGGLFEGEKPVLQFRRSTNASLSSDELGLFLRDVIRLNGFDHTKVSRIACCSVVPAINHSLSNAFIKYFGKEALFIQAGIKTGLKLKYSNPKEIGADRIAAAIGAIAIKKDTDLIIVDMGTATTVDVVSADREYSGGAIIPGIGMSVHSLADGTAQLPSVEVKQPEKICGTSTIEAIQSGIFFGQAGAIRELCVLFEKNVFGGKRPYVIGTGGFARLFENHGIFDQIVPDLVLRGLLTALSLNA</sequence>
<dbReference type="NCBIfam" id="NF009855">
    <property type="entry name" value="PRK13321.1"/>
    <property type="match status" value="1"/>
</dbReference>
<feature type="binding site" evidence="16">
    <location>
        <begin position="107"/>
        <end position="110"/>
    </location>
    <ligand>
        <name>substrate</name>
    </ligand>
</feature>
<evidence type="ECO:0000256" key="9">
    <source>
        <dbReference type="ARBA" id="ARBA00022741"/>
    </source>
</evidence>
<evidence type="ECO:0000256" key="15">
    <source>
        <dbReference type="ARBA" id="ARBA00040883"/>
    </source>
</evidence>
<evidence type="ECO:0000256" key="5">
    <source>
        <dbReference type="ARBA" id="ARBA00011738"/>
    </source>
</evidence>
<accession>A0A1T4JNE6</accession>
<dbReference type="GO" id="GO:0005524">
    <property type="term" value="F:ATP binding"/>
    <property type="evidence" value="ECO:0007669"/>
    <property type="project" value="UniProtKB-UniRule"/>
</dbReference>
<dbReference type="NCBIfam" id="TIGR00671">
    <property type="entry name" value="baf"/>
    <property type="match status" value="1"/>
</dbReference>
<dbReference type="STRING" id="261392.SAMN02745149_00624"/>
<dbReference type="GO" id="GO:0046872">
    <property type="term" value="F:metal ion binding"/>
    <property type="evidence" value="ECO:0007669"/>
    <property type="project" value="UniProtKB-KW"/>
</dbReference>
<keyword evidence="12 16" id="KW-0630">Potassium</keyword>
<comment type="function">
    <text evidence="16">Catalyzes the phosphorylation of pantothenate (Pan), the first step in CoA biosynthesis.</text>
</comment>
<comment type="similarity">
    <text evidence="14 16">Belongs to the type III pantothenate kinase family.</text>
</comment>